<comment type="cofactor">
    <cofactor evidence="1 11">
        <name>Mn(2+)</name>
        <dbReference type="ChEBI" id="CHEBI:29035"/>
    </cofactor>
</comment>
<evidence type="ECO:0000256" key="11">
    <source>
        <dbReference type="RuleBase" id="RU367085"/>
    </source>
</evidence>
<keyword evidence="10" id="KW-0456">Lyase</keyword>
<dbReference type="WBParaSite" id="TREG1_39480.1">
    <property type="protein sequence ID" value="TREG1_39480.1"/>
    <property type="gene ID" value="TREG1_39480"/>
</dbReference>
<comment type="subunit">
    <text evidence="3 11">Monomer.</text>
</comment>
<dbReference type="SUPFAM" id="SSF142877">
    <property type="entry name" value="EndoU-like"/>
    <property type="match status" value="1"/>
</dbReference>
<name>A0AA85JL88_TRIRE</name>
<evidence type="ECO:0000256" key="3">
    <source>
        <dbReference type="ARBA" id="ARBA00011245"/>
    </source>
</evidence>
<comment type="catalytic activity">
    <reaction evidence="11">
        <text>ribonucleotidyl-uridine-RNA = a 5'-end dephospho-uridine-RNA + a 3'-end 2',3'-cyclophospho-ribonucleotide-RNA</text>
        <dbReference type="Rhea" id="RHEA:67792"/>
        <dbReference type="Rhea" id="RHEA-COMP:10464"/>
        <dbReference type="Rhea" id="RHEA-COMP:17354"/>
        <dbReference type="Rhea" id="RHEA-COMP:17356"/>
        <dbReference type="ChEBI" id="CHEBI:83064"/>
        <dbReference type="ChEBI" id="CHEBI:173117"/>
        <dbReference type="ChEBI" id="CHEBI:173224"/>
    </reaction>
</comment>
<keyword evidence="6 11" id="KW-0255">Endonuclease</keyword>
<sequence length="246" mass="28531">MSETHHDNVDHELSEFFTKLYHTDENAAVSGKDYLVNLQGHISGSTQSQDKAPKPLFEYVNEDVLKKKPTFAKFIALLDNYCPQVGITENVTEEEIKEEDEFIEELMKTKIMKMTYEYLLEKQKISGDMDSFKEFFKKIWFKKYTRKRLNDSSAFEHQKQINYYGWQCNNCNERLLTIKFIEGDKYEKPVGSVFIGSSPEFDMAIYTVSFLHHPGKQFQVEIDGCKMTITSFSISSSSNIGTAYMG</sequence>
<dbReference type="GO" id="GO:0003723">
    <property type="term" value="F:RNA binding"/>
    <property type="evidence" value="ECO:0007669"/>
    <property type="project" value="UniProtKB-UniRule"/>
</dbReference>
<keyword evidence="8 11" id="KW-0694">RNA-binding</keyword>
<keyword evidence="9 11" id="KW-0464">Manganese</keyword>
<protein>
    <recommendedName>
        <fullName evidence="11">Uridylate-specific endoribonuclease</fullName>
        <ecNumber evidence="11">4.6.1.-</ecNumber>
    </recommendedName>
</protein>
<dbReference type="EC" id="4.6.1.-" evidence="11"/>
<evidence type="ECO:0000256" key="6">
    <source>
        <dbReference type="ARBA" id="ARBA00022759"/>
    </source>
</evidence>
<dbReference type="InterPro" id="IPR037227">
    <property type="entry name" value="EndoU-like"/>
</dbReference>
<dbReference type="GO" id="GO:0016787">
    <property type="term" value="F:hydrolase activity"/>
    <property type="evidence" value="ECO:0007669"/>
    <property type="project" value="UniProtKB-KW"/>
</dbReference>
<evidence type="ECO:0000259" key="12">
    <source>
        <dbReference type="PROSITE" id="PS51959"/>
    </source>
</evidence>
<evidence type="ECO:0000256" key="8">
    <source>
        <dbReference type="ARBA" id="ARBA00022884"/>
    </source>
</evidence>
<keyword evidence="13" id="KW-1185">Reference proteome</keyword>
<evidence type="ECO:0000256" key="4">
    <source>
        <dbReference type="ARBA" id="ARBA00022722"/>
    </source>
</evidence>
<keyword evidence="7 11" id="KW-0378">Hydrolase</keyword>
<evidence type="ECO:0000256" key="1">
    <source>
        <dbReference type="ARBA" id="ARBA00001936"/>
    </source>
</evidence>
<evidence type="ECO:0000256" key="2">
    <source>
        <dbReference type="ARBA" id="ARBA00010168"/>
    </source>
</evidence>
<dbReference type="PANTHER" id="PTHR12439">
    <property type="entry name" value="PLACENTAL PROTEIN 11-RELATED"/>
    <property type="match status" value="1"/>
</dbReference>
<dbReference type="GO" id="GO:0004521">
    <property type="term" value="F:RNA endonuclease activity"/>
    <property type="evidence" value="ECO:0007669"/>
    <property type="project" value="UniProtKB-UniRule"/>
</dbReference>
<dbReference type="InterPro" id="IPR018998">
    <property type="entry name" value="EndoU_C"/>
</dbReference>
<dbReference type="InterPro" id="IPR039787">
    <property type="entry name" value="ENDOU"/>
</dbReference>
<dbReference type="PANTHER" id="PTHR12439:SF11">
    <property type="entry name" value="URIDYLATE-SPECIFIC ENDORIBONUCLEASE"/>
    <property type="match status" value="1"/>
</dbReference>
<reference evidence="14" key="2">
    <citation type="submission" date="2023-11" db="UniProtKB">
        <authorList>
            <consortium name="WormBaseParasite"/>
        </authorList>
    </citation>
    <scope>IDENTIFICATION</scope>
</reference>
<keyword evidence="5 11" id="KW-0479">Metal-binding</keyword>
<organism evidence="13 14">
    <name type="scientific">Trichobilharzia regenti</name>
    <name type="common">Nasal bird schistosome</name>
    <dbReference type="NCBI Taxonomy" id="157069"/>
    <lineage>
        <taxon>Eukaryota</taxon>
        <taxon>Metazoa</taxon>
        <taxon>Spiralia</taxon>
        <taxon>Lophotrochozoa</taxon>
        <taxon>Platyhelminthes</taxon>
        <taxon>Trematoda</taxon>
        <taxon>Digenea</taxon>
        <taxon>Strigeidida</taxon>
        <taxon>Schistosomatoidea</taxon>
        <taxon>Schistosomatidae</taxon>
        <taxon>Trichobilharzia</taxon>
    </lineage>
</organism>
<keyword evidence="4 11" id="KW-0540">Nuclease</keyword>
<evidence type="ECO:0000313" key="13">
    <source>
        <dbReference type="Proteomes" id="UP000050795"/>
    </source>
</evidence>
<evidence type="ECO:0000313" key="14">
    <source>
        <dbReference type="WBParaSite" id="TREG1_39480.1"/>
    </source>
</evidence>
<dbReference type="AlphaFoldDB" id="A0AA85JL88"/>
<reference evidence="13" key="1">
    <citation type="submission" date="2022-06" db="EMBL/GenBank/DDBJ databases">
        <authorList>
            <person name="Berger JAMES D."/>
            <person name="Berger JAMES D."/>
        </authorList>
    </citation>
    <scope>NUCLEOTIDE SEQUENCE [LARGE SCALE GENOMIC DNA]</scope>
</reference>
<evidence type="ECO:0000256" key="10">
    <source>
        <dbReference type="ARBA" id="ARBA00023239"/>
    </source>
</evidence>
<proteinExistence type="inferred from homology"/>
<feature type="domain" description="EndoU" evidence="12">
    <location>
        <begin position="9"/>
        <end position="246"/>
    </location>
</feature>
<dbReference type="CDD" id="cd21159">
    <property type="entry name" value="XendoU"/>
    <property type="match status" value="1"/>
</dbReference>
<dbReference type="Proteomes" id="UP000050795">
    <property type="component" value="Unassembled WGS sequence"/>
</dbReference>
<evidence type="ECO:0000256" key="5">
    <source>
        <dbReference type="ARBA" id="ARBA00022723"/>
    </source>
</evidence>
<dbReference type="GO" id="GO:0046872">
    <property type="term" value="F:metal ion binding"/>
    <property type="evidence" value="ECO:0007669"/>
    <property type="project" value="UniProtKB-UniRule"/>
</dbReference>
<comment type="similarity">
    <text evidence="2 11">Belongs to the ENDOU family.</text>
</comment>
<accession>A0AA85JL88</accession>
<dbReference type="Pfam" id="PF09412">
    <property type="entry name" value="XendoU"/>
    <property type="match status" value="2"/>
</dbReference>
<evidence type="ECO:0000256" key="7">
    <source>
        <dbReference type="ARBA" id="ARBA00022801"/>
    </source>
</evidence>
<dbReference type="GO" id="GO:0016829">
    <property type="term" value="F:lyase activity"/>
    <property type="evidence" value="ECO:0007669"/>
    <property type="project" value="UniProtKB-KW"/>
</dbReference>
<evidence type="ECO:0000256" key="9">
    <source>
        <dbReference type="ARBA" id="ARBA00023211"/>
    </source>
</evidence>
<dbReference type="PROSITE" id="PS51959">
    <property type="entry name" value="ENDOU"/>
    <property type="match status" value="1"/>
</dbReference>